<sequence>MDLLDVLQGTRRRLTEIKHEFARLDPNKLEVDELGDATTASAAMRAARAGLSDTDRALTLAQEAVYEAMRHTSRLRHTPS</sequence>
<gene>
    <name evidence="1" type="ORF">HF999_14285</name>
</gene>
<dbReference type="EMBL" id="JAAXOQ010000018">
    <property type="protein sequence ID" value="NKY19532.1"/>
    <property type="molecule type" value="Genomic_DNA"/>
</dbReference>
<name>A0A846X5R5_9ACTN</name>
<protein>
    <submittedName>
        <fullName evidence="1">Uncharacterized protein</fullName>
    </submittedName>
</protein>
<proteinExistence type="predicted"/>
<dbReference type="Proteomes" id="UP000582646">
    <property type="component" value="Unassembled WGS sequence"/>
</dbReference>
<evidence type="ECO:0000313" key="1">
    <source>
        <dbReference type="EMBL" id="NKY19532.1"/>
    </source>
</evidence>
<comment type="caution">
    <text evidence="1">The sequence shown here is derived from an EMBL/GenBank/DDBJ whole genome shotgun (WGS) entry which is preliminary data.</text>
</comment>
<organism evidence="1 2">
    <name type="scientific">Tsukamurella spumae</name>
    <dbReference type="NCBI Taxonomy" id="44753"/>
    <lineage>
        <taxon>Bacteria</taxon>
        <taxon>Bacillati</taxon>
        <taxon>Actinomycetota</taxon>
        <taxon>Actinomycetes</taxon>
        <taxon>Mycobacteriales</taxon>
        <taxon>Tsukamurellaceae</taxon>
        <taxon>Tsukamurella</taxon>
    </lineage>
</organism>
<dbReference type="AlphaFoldDB" id="A0A846X5R5"/>
<keyword evidence="2" id="KW-1185">Reference proteome</keyword>
<reference evidence="1 2" key="1">
    <citation type="submission" date="2020-04" db="EMBL/GenBank/DDBJ databases">
        <title>MicrobeNet Type strains.</title>
        <authorList>
            <person name="Nicholson A.C."/>
        </authorList>
    </citation>
    <scope>NUCLEOTIDE SEQUENCE [LARGE SCALE GENOMIC DNA]</scope>
    <source>
        <strain evidence="1 2">DSM 44113</strain>
    </source>
</reference>
<evidence type="ECO:0000313" key="2">
    <source>
        <dbReference type="Proteomes" id="UP000582646"/>
    </source>
</evidence>
<accession>A0A846X5R5</accession>